<dbReference type="GO" id="GO:0006935">
    <property type="term" value="P:chemotaxis"/>
    <property type="evidence" value="ECO:0007669"/>
    <property type="project" value="UniProtKB-KW"/>
</dbReference>
<evidence type="ECO:0008006" key="4">
    <source>
        <dbReference type="Google" id="ProtNLM"/>
    </source>
</evidence>
<comment type="caution">
    <text evidence="3">The sequence shown here is derived from an EMBL/GenBank/DDBJ whole genome shotgun (WGS) entry which is preliminary data.</text>
</comment>
<dbReference type="Gene3D" id="3.30.1330.200">
    <property type="match status" value="1"/>
</dbReference>
<protein>
    <recommendedName>
        <fullName evidence="4">Chemoreceptor glutamine deamidase CheD</fullName>
    </recommendedName>
</protein>
<evidence type="ECO:0000256" key="1">
    <source>
        <dbReference type="ARBA" id="ARBA00022500"/>
    </source>
</evidence>
<proteinExistence type="inferred from homology"/>
<organism evidence="3">
    <name type="scientific">marine sediment metagenome</name>
    <dbReference type="NCBI Taxonomy" id="412755"/>
    <lineage>
        <taxon>unclassified sequences</taxon>
        <taxon>metagenomes</taxon>
        <taxon>ecological metagenomes</taxon>
    </lineage>
</organism>
<keyword evidence="2" id="KW-0378">Hydrolase</keyword>
<keyword evidence="1" id="KW-0145">Chemotaxis</keyword>
<name>A0A0F9GEI7_9ZZZZ</name>
<evidence type="ECO:0000313" key="3">
    <source>
        <dbReference type="EMBL" id="KKL97183.1"/>
    </source>
</evidence>
<accession>A0A0F9GEI7</accession>
<dbReference type="AlphaFoldDB" id="A0A0F9GEI7"/>
<gene>
    <name evidence="3" type="ORF">LCGC14_1837040</name>
</gene>
<dbReference type="EMBL" id="LAZR01018228">
    <property type="protein sequence ID" value="KKL97183.1"/>
    <property type="molecule type" value="Genomic_DNA"/>
</dbReference>
<evidence type="ECO:0000256" key="2">
    <source>
        <dbReference type="ARBA" id="ARBA00022801"/>
    </source>
</evidence>
<dbReference type="PANTHER" id="PTHR35147">
    <property type="entry name" value="CHEMORECEPTOR GLUTAMINE DEAMIDASE CHED-RELATED"/>
    <property type="match status" value="1"/>
</dbReference>
<dbReference type="HAMAP" id="MF_01440">
    <property type="entry name" value="CheD"/>
    <property type="match status" value="1"/>
</dbReference>
<dbReference type="Pfam" id="PF03975">
    <property type="entry name" value="CheD"/>
    <property type="match status" value="1"/>
</dbReference>
<dbReference type="PANTHER" id="PTHR35147:SF1">
    <property type="entry name" value="CHEMORECEPTOR GLUTAMINE DEAMIDASE CHED-RELATED"/>
    <property type="match status" value="1"/>
</dbReference>
<dbReference type="InterPro" id="IPR005659">
    <property type="entry name" value="Chemorcpt_Glu_NH3ase_CheD"/>
</dbReference>
<sequence>MFLIDSENIVTVGVGDLKIAKSPKIIKTSLGSCIGVVLYDSINKIGGLLHLMLPRRNDRDGKLSKYADTGIPLLVDLMVNQANSNRKTLTAKIFGGAKMFNVNSALFDIGKSNAAETKRILEKMNIRIAATKTGGTKGYQISLDTKTGIVQTRIFGGQIGEY</sequence>
<dbReference type="CDD" id="cd16352">
    <property type="entry name" value="CheD"/>
    <property type="match status" value="1"/>
</dbReference>
<dbReference type="InterPro" id="IPR011324">
    <property type="entry name" value="Cytotoxic_necrot_fac-like_cat"/>
</dbReference>
<dbReference type="GO" id="GO:0050568">
    <property type="term" value="F:protein-glutamine glutaminase activity"/>
    <property type="evidence" value="ECO:0007669"/>
    <property type="project" value="InterPro"/>
</dbReference>
<dbReference type="InterPro" id="IPR038592">
    <property type="entry name" value="CheD-like_sf"/>
</dbReference>
<reference evidence="3" key="1">
    <citation type="journal article" date="2015" name="Nature">
        <title>Complex archaea that bridge the gap between prokaryotes and eukaryotes.</title>
        <authorList>
            <person name="Spang A."/>
            <person name="Saw J.H."/>
            <person name="Jorgensen S.L."/>
            <person name="Zaremba-Niedzwiedzka K."/>
            <person name="Martijn J."/>
            <person name="Lind A.E."/>
            <person name="van Eijk R."/>
            <person name="Schleper C."/>
            <person name="Guy L."/>
            <person name="Ettema T.J."/>
        </authorList>
    </citation>
    <scope>NUCLEOTIDE SEQUENCE</scope>
</reference>
<dbReference type="SUPFAM" id="SSF64438">
    <property type="entry name" value="CNF1/YfiH-like putative cysteine hydrolases"/>
    <property type="match status" value="1"/>
</dbReference>